<accession>A0AC35GIX0</accession>
<protein>
    <submittedName>
        <fullName evidence="2">Uncharacterized protein</fullName>
    </submittedName>
</protein>
<name>A0AC35GIX0_9BILA</name>
<evidence type="ECO:0000313" key="2">
    <source>
        <dbReference type="WBParaSite" id="PS1159_v2.g5892.t1"/>
    </source>
</evidence>
<dbReference type="Proteomes" id="UP000887580">
    <property type="component" value="Unplaced"/>
</dbReference>
<sequence length="212" mass="22818">MFQIFFFILFTVDLANSCGTIGGGGGILTNPSLSMRFHPPTQWTYPDQNALTALSYFPGQPLTQTEAQLRANGDMESAILAGLNALQLPTLGITVTPAYTPPLVNDCTKNQQFQSGTTPAGTQFGYEEGGAITKLITAPANTGVTYQNCISRAYAGPTPTTPLIMTEFIQQASIKIDGITMSEYQATLLAAKVSQYLMLNNRVDFVEEITLS</sequence>
<evidence type="ECO:0000313" key="1">
    <source>
        <dbReference type="Proteomes" id="UP000887580"/>
    </source>
</evidence>
<proteinExistence type="predicted"/>
<dbReference type="WBParaSite" id="PS1159_v2.g5892.t1">
    <property type="protein sequence ID" value="PS1159_v2.g5892.t1"/>
    <property type="gene ID" value="PS1159_v2.g5892"/>
</dbReference>
<reference evidence="2" key="1">
    <citation type="submission" date="2022-11" db="UniProtKB">
        <authorList>
            <consortium name="WormBaseParasite"/>
        </authorList>
    </citation>
    <scope>IDENTIFICATION</scope>
</reference>
<organism evidence="1 2">
    <name type="scientific">Panagrolaimus sp. PS1159</name>
    <dbReference type="NCBI Taxonomy" id="55785"/>
    <lineage>
        <taxon>Eukaryota</taxon>
        <taxon>Metazoa</taxon>
        <taxon>Ecdysozoa</taxon>
        <taxon>Nematoda</taxon>
        <taxon>Chromadorea</taxon>
        <taxon>Rhabditida</taxon>
        <taxon>Tylenchina</taxon>
        <taxon>Panagrolaimomorpha</taxon>
        <taxon>Panagrolaimoidea</taxon>
        <taxon>Panagrolaimidae</taxon>
        <taxon>Panagrolaimus</taxon>
    </lineage>
</organism>